<protein>
    <submittedName>
        <fullName evidence="2">Uncharacterized protein</fullName>
    </submittedName>
</protein>
<dbReference type="EMBL" id="JYDI01000206">
    <property type="protein sequence ID" value="KRY48485.1"/>
    <property type="molecule type" value="Genomic_DNA"/>
</dbReference>
<evidence type="ECO:0000256" key="1">
    <source>
        <dbReference type="SAM" id="MobiDB-lite"/>
    </source>
</evidence>
<comment type="caution">
    <text evidence="2">The sequence shown here is derived from an EMBL/GenBank/DDBJ whole genome shotgun (WGS) entry which is preliminary data.</text>
</comment>
<feature type="compositionally biased region" description="Polar residues" evidence="1">
    <location>
        <begin position="7"/>
        <end position="23"/>
    </location>
</feature>
<accession>A0A0V1CGX0</accession>
<name>A0A0V1CGX0_TRIBR</name>
<dbReference type="AlphaFoldDB" id="A0A0V1CGX0"/>
<sequence length="79" mass="9209">MAEARHSLNSNCTVDKSQSQQNRSFSKPCLVVWCFVLENASRHRWLYVKLLILDNSHQQIANLKLWLLTKPDSNRLLAE</sequence>
<feature type="region of interest" description="Disordered" evidence="1">
    <location>
        <begin position="1"/>
        <end position="23"/>
    </location>
</feature>
<gene>
    <name evidence="2" type="ORF">T03_4293</name>
</gene>
<dbReference type="Proteomes" id="UP000054653">
    <property type="component" value="Unassembled WGS sequence"/>
</dbReference>
<organism evidence="2 3">
    <name type="scientific">Trichinella britovi</name>
    <name type="common">Parasitic roundworm</name>
    <dbReference type="NCBI Taxonomy" id="45882"/>
    <lineage>
        <taxon>Eukaryota</taxon>
        <taxon>Metazoa</taxon>
        <taxon>Ecdysozoa</taxon>
        <taxon>Nematoda</taxon>
        <taxon>Enoplea</taxon>
        <taxon>Dorylaimia</taxon>
        <taxon>Trichinellida</taxon>
        <taxon>Trichinellidae</taxon>
        <taxon>Trichinella</taxon>
    </lineage>
</organism>
<evidence type="ECO:0000313" key="2">
    <source>
        <dbReference type="EMBL" id="KRY48485.1"/>
    </source>
</evidence>
<keyword evidence="3" id="KW-1185">Reference proteome</keyword>
<evidence type="ECO:0000313" key="3">
    <source>
        <dbReference type="Proteomes" id="UP000054653"/>
    </source>
</evidence>
<reference evidence="2 3" key="1">
    <citation type="submission" date="2015-01" db="EMBL/GenBank/DDBJ databases">
        <title>Evolution of Trichinella species and genotypes.</title>
        <authorList>
            <person name="Korhonen P.K."/>
            <person name="Edoardo P."/>
            <person name="Giuseppe L.R."/>
            <person name="Gasser R.B."/>
        </authorList>
    </citation>
    <scope>NUCLEOTIDE SEQUENCE [LARGE SCALE GENOMIC DNA]</scope>
    <source>
        <strain evidence="2">ISS120</strain>
    </source>
</reference>
<proteinExistence type="predicted"/>